<name>E0S9Y8_ENCIT</name>
<dbReference type="VEuPathDB" id="MicrosporidiaDB:Eint_111100"/>
<evidence type="ECO:0000313" key="2">
    <source>
        <dbReference type="Proteomes" id="UP000002313"/>
    </source>
</evidence>
<dbReference type="GeneID" id="9699678"/>
<dbReference type="KEGG" id="ein:Eint_111100"/>
<dbReference type="InterPro" id="IPR014729">
    <property type="entry name" value="Rossmann-like_a/b/a_fold"/>
</dbReference>
<evidence type="ECO:0000313" key="1">
    <source>
        <dbReference type="EMBL" id="ADM12610.1"/>
    </source>
</evidence>
<gene>
    <name evidence="1" type="ORF">Eint_111100</name>
</gene>
<proteinExistence type="predicted"/>
<dbReference type="OrthoDB" id="2192267at2759"/>
<dbReference type="EMBL" id="CP001952">
    <property type="protein sequence ID" value="ADM12610.1"/>
    <property type="molecule type" value="Genomic_DNA"/>
</dbReference>
<evidence type="ECO:0008006" key="3">
    <source>
        <dbReference type="Google" id="ProtNLM"/>
    </source>
</evidence>
<reference evidence="1 2" key="2">
    <citation type="journal article" date="2012" name="Proc. Natl. Acad. Sci. U.S.A.">
        <title>Gain and loss of multiple functionally related, horizontally transferred genes in the reduced genomes of two microsporidian parasites.</title>
        <authorList>
            <person name="Pombert J.-F."/>
            <person name="Selman M."/>
            <person name="Burki F."/>
            <person name="Bardell F.T."/>
            <person name="Farinelli L."/>
            <person name="Solter L.F."/>
            <person name="Whitman D.W."/>
            <person name="Weiss L.M."/>
            <person name="Corradi N."/>
            <person name="Keeling P.J."/>
        </authorList>
    </citation>
    <scope>NUCLEOTIDE SEQUENCE [LARGE SCALE GENOMIC DNA]</scope>
    <source>
        <strain evidence="1 2">ATCC 50506</strain>
    </source>
</reference>
<dbReference type="HOGENOM" id="CLU_1094271_0_0_1"/>
<dbReference type="Gene3D" id="3.40.50.620">
    <property type="entry name" value="HUPs"/>
    <property type="match status" value="1"/>
</dbReference>
<reference evidence="1 2" key="1">
    <citation type="journal article" date="2010" name="Nat. Commun.">
        <title>The complete sequence of the smallest known nuclear genome from the microsporidian Encephalitozoon intestinalis.</title>
        <authorList>
            <person name="Corradi N."/>
            <person name="Pombert J.-F."/>
            <person name="Farinelli L."/>
            <person name="Didier E.S."/>
            <person name="Keeling P.J."/>
        </authorList>
    </citation>
    <scope>NUCLEOTIDE SEQUENCE [LARGE SCALE GENOMIC DNA]</scope>
    <source>
        <strain evidence="1 2">ATCC 50506</strain>
    </source>
</reference>
<organism evidence="1 2">
    <name type="scientific">Encephalitozoon intestinalis (strain ATCC 50506)</name>
    <name type="common">Microsporidian parasite</name>
    <name type="synonym">Septata intestinalis</name>
    <dbReference type="NCBI Taxonomy" id="876142"/>
    <lineage>
        <taxon>Eukaryota</taxon>
        <taxon>Fungi</taxon>
        <taxon>Fungi incertae sedis</taxon>
        <taxon>Microsporidia</taxon>
        <taxon>Unikaryonidae</taxon>
        <taxon>Encephalitozoon</taxon>
    </lineage>
</organism>
<dbReference type="Proteomes" id="UP000002313">
    <property type="component" value="Chromosome XI"/>
</dbReference>
<dbReference type="RefSeq" id="XP_003073970.1">
    <property type="nucleotide sequence ID" value="XM_003073924.1"/>
</dbReference>
<dbReference type="AlphaFoldDB" id="E0S9Y8"/>
<keyword evidence="2" id="KW-1185">Reference proteome</keyword>
<accession>E0S9Y8</accession>
<protein>
    <recommendedName>
        <fullName evidence="3">Cytoplasmic tRNA 2-thiolation protein 2</fullName>
    </recommendedName>
</protein>
<sequence>MEHRCIICTAAPNIRISNLDYCDTCFEKQFLHKVFRHFRKLPRGSKILLYLDGTLQSLVIAHALSRLKNRSIHKFSVASSFIQELKNYLGDMGFSSWIDLRPESDKYVSSSTRLDPLPRQTIEIAQSLGFDIVVFQADAEIESLIALRSICNGLGVSESIESYVSGIRGIRVENALNRIRSKEVGYYFYLNRGEIPTTWTKLSMSTMEAALLMFIEKIEDRNNLAVFNILNTVKKIQEGKEGIDTSDGGGESGV</sequence>